<dbReference type="RefSeq" id="WP_363800065.1">
    <property type="nucleotide sequence ID" value="NZ_CP159925.1"/>
</dbReference>
<reference evidence="1" key="1">
    <citation type="submission" date="2024-06" db="EMBL/GenBank/DDBJ databases">
        <authorList>
            <person name="Li S."/>
        </authorList>
    </citation>
    <scope>NUCLEOTIDE SEQUENCE</scope>
    <source>
        <strain evidence="1">SR10</strain>
    </source>
</reference>
<dbReference type="EMBL" id="CP159925">
    <property type="protein sequence ID" value="XCO76827.1"/>
    <property type="molecule type" value="Genomic_DNA"/>
</dbReference>
<accession>A0AAU8MWV8</accession>
<dbReference type="AlphaFoldDB" id="A0AAU8MWV8"/>
<gene>
    <name evidence="1" type="ORF">ABU614_08590</name>
</gene>
<sequence>MTQSTLHAKPAAAIGETPAVASEKSYLPNYTFNDDQPWERGLTRLRLVKHLLIVVGDVNREVGISTGLVDDIAFGLQLVLDDAERDLVTARRGHA</sequence>
<proteinExistence type="predicted"/>
<name>A0AAU8MWV8_9GAMM</name>
<evidence type="ECO:0000313" key="1">
    <source>
        <dbReference type="EMBL" id="XCO76827.1"/>
    </source>
</evidence>
<protein>
    <submittedName>
        <fullName evidence="1">Uncharacterized protein</fullName>
    </submittedName>
</protein>
<organism evidence="1">
    <name type="scientific">Lysobacter firmicutimachus</name>
    <dbReference type="NCBI Taxonomy" id="1792846"/>
    <lineage>
        <taxon>Bacteria</taxon>
        <taxon>Pseudomonadati</taxon>
        <taxon>Pseudomonadota</taxon>
        <taxon>Gammaproteobacteria</taxon>
        <taxon>Lysobacterales</taxon>
        <taxon>Lysobacteraceae</taxon>
        <taxon>Lysobacter</taxon>
    </lineage>
</organism>